<keyword evidence="2" id="KW-1185">Reference proteome</keyword>
<protein>
    <submittedName>
        <fullName evidence="1">Uncharacterized protein</fullName>
    </submittedName>
</protein>
<proteinExistence type="predicted"/>
<organism evidence="1 2">
    <name type="scientific">Hymenobacter coccineus</name>
    <dbReference type="NCBI Taxonomy" id="1908235"/>
    <lineage>
        <taxon>Bacteria</taxon>
        <taxon>Pseudomonadati</taxon>
        <taxon>Bacteroidota</taxon>
        <taxon>Cytophagia</taxon>
        <taxon>Cytophagales</taxon>
        <taxon>Hymenobacteraceae</taxon>
        <taxon>Hymenobacter</taxon>
    </lineage>
</organism>
<comment type="caution">
    <text evidence="1">The sequence shown here is derived from an EMBL/GenBank/DDBJ whole genome shotgun (WGS) entry which is preliminary data.</text>
</comment>
<dbReference type="AlphaFoldDB" id="A0A1G1SRS5"/>
<dbReference type="EMBL" id="MDZA01000450">
    <property type="protein sequence ID" value="OGX81343.1"/>
    <property type="molecule type" value="Genomic_DNA"/>
</dbReference>
<name>A0A1G1SRS5_9BACT</name>
<accession>A0A1G1SRS5</accession>
<evidence type="ECO:0000313" key="1">
    <source>
        <dbReference type="EMBL" id="OGX81343.1"/>
    </source>
</evidence>
<reference evidence="1 2" key="1">
    <citation type="submission" date="2016-08" db="EMBL/GenBank/DDBJ databases">
        <title>Hymenobacter coccineus sp. nov., Hymenobacter lapidarius sp. nov. and Hymenobacter glacialis sp. nov., isolated from Antarctic soil.</title>
        <authorList>
            <person name="Sedlacek I."/>
            <person name="Kralova S."/>
            <person name="Kyrova K."/>
            <person name="Maslanova I."/>
            <person name="Stankova E."/>
            <person name="Vrbovska V."/>
            <person name="Nemec M."/>
            <person name="Bartak M."/>
            <person name="Svec P."/>
            <person name="Busse H.-J."/>
            <person name="Pantucek R."/>
        </authorList>
    </citation>
    <scope>NUCLEOTIDE SEQUENCE [LARGE SCALE GENOMIC DNA]</scope>
    <source>
        <strain evidence="1 2">CCM 8649</strain>
    </source>
</reference>
<evidence type="ECO:0000313" key="2">
    <source>
        <dbReference type="Proteomes" id="UP000177506"/>
    </source>
</evidence>
<gene>
    <name evidence="1" type="ORF">BEN49_15565</name>
</gene>
<sequence>MTIIKWPYVIVIDNKLLISRAIVGIEKPNGYFFSITRPNSFKLQSNEGRDVIQNDINFFIRT</sequence>
<dbReference type="Proteomes" id="UP000177506">
    <property type="component" value="Unassembled WGS sequence"/>
</dbReference>